<keyword evidence="3" id="KW-1185">Reference proteome</keyword>
<dbReference type="EMBL" id="JAGGNH010000009">
    <property type="protein sequence ID" value="KAJ0963107.1"/>
    <property type="molecule type" value="Genomic_DNA"/>
</dbReference>
<feature type="compositionally biased region" description="Polar residues" evidence="1">
    <location>
        <begin position="28"/>
        <end position="40"/>
    </location>
</feature>
<proteinExistence type="predicted"/>
<dbReference type="AlphaFoldDB" id="A0A9D5H4P8"/>
<name>A0A9D5H4P8_9LILI</name>
<accession>A0A9D5H4P8</accession>
<evidence type="ECO:0000313" key="3">
    <source>
        <dbReference type="Proteomes" id="UP001085076"/>
    </source>
</evidence>
<reference evidence="2" key="1">
    <citation type="submission" date="2021-03" db="EMBL/GenBank/DDBJ databases">
        <authorList>
            <person name="Li Z."/>
            <person name="Yang C."/>
        </authorList>
    </citation>
    <scope>NUCLEOTIDE SEQUENCE</scope>
    <source>
        <strain evidence="2">Dzin_1.0</strain>
        <tissue evidence="2">Leaf</tissue>
    </source>
</reference>
<evidence type="ECO:0000313" key="2">
    <source>
        <dbReference type="EMBL" id="KAJ0963107.1"/>
    </source>
</evidence>
<reference evidence="2" key="2">
    <citation type="journal article" date="2022" name="Hortic Res">
        <title>The genome of Dioscorea zingiberensis sheds light on the biosynthesis, origin and evolution of the medicinally important diosgenin saponins.</title>
        <authorList>
            <person name="Li Y."/>
            <person name="Tan C."/>
            <person name="Li Z."/>
            <person name="Guo J."/>
            <person name="Li S."/>
            <person name="Chen X."/>
            <person name="Wang C."/>
            <person name="Dai X."/>
            <person name="Yang H."/>
            <person name="Song W."/>
            <person name="Hou L."/>
            <person name="Xu J."/>
            <person name="Tong Z."/>
            <person name="Xu A."/>
            <person name="Yuan X."/>
            <person name="Wang W."/>
            <person name="Yang Q."/>
            <person name="Chen L."/>
            <person name="Sun Z."/>
            <person name="Wang K."/>
            <person name="Pan B."/>
            <person name="Chen J."/>
            <person name="Bao Y."/>
            <person name="Liu F."/>
            <person name="Qi X."/>
            <person name="Gang D.R."/>
            <person name="Wen J."/>
            <person name="Li J."/>
        </authorList>
    </citation>
    <scope>NUCLEOTIDE SEQUENCE</scope>
    <source>
        <strain evidence="2">Dzin_1.0</strain>
    </source>
</reference>
<protein>
    <submittedName>
        <fullName evidence="2">Uncharacterized protein</fullName>
    </submittedName>
</protein>
<feature type="region of interest" description="Disordered" evidence="1">
    <location>
        <begin position="1"/>
        <end position="42"/>
    </location>
</feature>
<organism evidence="2 3">
    <name type="scientific">Dioscorea zingiberensis</name>
    <dbReference type="NCBI Taxonomy" id="325984"/>
    <lineage>
        <taxon>Eukaryota</taxon>
        <taxon>Viridiplantae</taxon>
        <taxon>Streptophyta</taxon>
        <taxon>Embryophyta</taxon>
        <taxon>Tracheophyta</taxon>
        <taxon>Spermatophyta</taxon>
        <taxon>Magnoliopsida</taxon>
        <taxon>Liliopsida</taxon>
        <taxon>Dioscoreales</taxon>
        <taxon>Dioscoreaceae</taxon>
        <taxon>Dioscorea</taxon>
    </lineage>
</organism>
<dbReference type="Proteomes" id="UP001085076">
    <property type="component" value="Miscellaneous, Linkage group lg09"/>
</dbReference>
<sequence>MTARPPFLRDRAVGSRLTRAPHLAVSRAPTTTSRPPSSGEQLHYPLVPFSSLRQTSPAFPLWTSIGQIWLPTSLHKSSKTSHKFFVNPNWRKPWMECMLGSMKFS</sequence>
<comment type="caution">
    <text evidence="2">The sequence shown here is derived from an EMBL/GenBank/DDBJ whole genome shotgun (WGS) entry which is preliminary data.</text>
</comment>
<gene>
    <name evidence="2" type="ORF">J5N97_028229</name>
</gene>
<evidence type="ECO:0000256" key="1">
    <source>
        <dbReference type="SAM" id="MobiDB-lite"/>
    </source>
</evidence>